<keyword evidence="1" id="KW-0472">Membrane</keyword>
<dbReference type="Pfam" id="PF18761">
    <property type="entry name" value="Heliorhodopsin"/>
    <property type="match status" value="1"/>
</dbReference>
<gene>
    <name evidence="2" type="ORF">LDAN0321_LOCUS5479</name>
</gene>
<name>A0A7S2K6I9_9STRA</name>
<feature type="transmembrane region" description="Helical" evidence="1">
    <location>
        <begin position="174"/>
        <end position="196"/>
    </location>
</feature>
<feature type="transmembrane region" description="Helical" evidence="1">
    <location>
        <begin position="73"/>
        <end position="91"/>
    </location>
</feature>
<organism evidence="2">
    <name type="scientific">Leptocylindrus danicus</name>
    <dbReference type="NCBI Taxonomy" id="163516"/>
    <lineage>
        <taxon>Eukaryota</taxon>
        <taxon>Sar</taxon>
        <taxon>Stramenopiles</taxon>
        <taxon>Ochrophyta</taxon>
        <taxon>Bacillariophyta</taxon>
        <taxon>Coscinodiscophyceae</taxon>
        <taxon>Chaetocerotophycidae</taxon>
        <taxon>Leptocylindrales</taxon>
        <taxon>Leptocylindraceae</taxon>
        <taxon>Leptocylindrus</taxon>
    </lineage>
</organism>
<protein>
    <submittedName>
        <fullName evidence="2">Uncharacterized protein</fullName>
    </submittedName>
</protein>
<dbReference type="AlphaFoldDB" id="A0A7S2K6I9"/>
<feature type="transmembrane region" description="Helical" evidence="1">
    <location>
        <begin position="135"/>
        <end position="154"/>
    </location>
</feature>
<dbReference type="NCBIfam" id="NF038020">
    <property type="entry name" value="HeR"/>
    <property type="match status" value="1"/>
</dbReference>
<evidence type="ECO:0000313" key="2">
    <source>
        <dbReference type="EMBL" id="CAD9566472.1"/>
    </source>
</evidence>
<proteinExistence type="predicted"/>
<feature type="transmembrane region" description="Helical" evidence="1">
    <location>
        <begin position="202"/>
        <end position="221"/>
    </location>
</feature>
<keyword evidence="1" id="KW-0812">Transmembrane</keyword>
<dbReference type="InterPro" id="IPR041113">
    <property type="entry name" value="Heliorhodopsin"/>
</dbReference>
<feature type="transmembrane region" description="Helical" evidence="1">
    <location>
        <begin position="20"/>
        <end position="37"/>
    </location>
</feature>
<evidence type="ECO:0000256" key="1">
    <source>
        <dbReference type="SAM" id="Phobius"/>
    </source>
</evidence>
<reference evidence="2" key="1">
    <citation type="submission" date="2021-01" db="EMBL/GenBank/DDBJ databases">
        <authorList>
            <person name="Corre E."/>
            <person name="Pelletier E."/>
            <person name="Niang G."/>
            <person name="Scheremetjew M."/>
            <person name="Finn R."/>
            <person name="Kale V."/>
            <person name="Holt S."/>
            <person name="Cochrane G."/>
            <person name="Meng A."/>
            <person name="Brown T."/>
            <person name="Cohen L."/>
        </authorList>
    </citation>
    <scope>NUCLEOTIDE SEQUENCE</scope>
    <source>
        <strain evidence="2">B650</strain>
    </source>
</reference>
<accession>A0A7S2K6I9</accession>
<dbReference type="EMBL" id="HBGY01008687">
    <property type="protein sequence ID" value="CAD9566472.1"/>
    <property type="molecule type" value="Transcribed_RNA"/>
</dbReference>
<keyword evidence="1" id="KW-1133">Transmembrane helix</keyword>
<sequence>MSNKEEITPEESSKLFKWNLGLGLFHLLTGGAILLITDTDATVPVYSFFPDPDSRGVANDWAPLAKEQFNFPVGYLAGISILIASLDHLIVATVGRKTYESYLAGRRNPFRWIEYSLSASVMHVMVAQLSGVFDIHLLFCIFGFTMTTMIFGNLMEVLNAERDYDEPVWWAPFLYGWIPHMYGWSIILCFFFYAVVKGDPPEFVWAIIFIIFGLDTTFPIVQILQQRGKGKWENYVHGELWFCILSLTSKQLLAWLNYGGTAALNNEEPE</sequence>